<dbReference type="STRING" id="396588.Tgr7_1203"/>
<gene>
    <name evidence="3" type="ordered locus">Tgr7_1203</name>
</gene>
<evidence type="ECO:0000256" key="1">
    <source>
        <dbReference type="SAM" id="MobiDB-lite"/>
    </source>
</evidence>
<dbReference type="EMBL" id="CP001339">
    <property type="protein sequence ID" value="ACL72289.1"/>
    <property type="molecule type" value="Genomic_DNA"/>
</dbReference>
<dbReference type="Gene3D" id="2.40.50.320">
    <property type="entry name" value="Copper binding periplasmic protein CusF"/>
    <property type="match status" value="1"/>
</dbReference>
<dbReference type="eggNOG" id="COG5569">
    <property type="taxonomic scope" value="Bacteria"/>
</dbReference>
<name>B8GQ94_THISH</name>
<reference evidence="3 4" key="1">
    <citation type="journal article" date="2011" name="Stand. Genomic Sci.">
        <title>Complete genome sequence of 'Thioalkalivibrio sulfidophilus' HL-EbGr7.</title>
        <authorList>
            <person name="Muyzer G."/>
            <person name="Sorokin D.Y."/>
            <person name="Mavromatis K."/>
            <person name="Lapidus A."/>
            <person name="Clum A."/>
            <person name="Ivanova N."/>
            <person name="Pati A."/>
            <person name="d'Haeseleer P."/>
            <person name="Woyke T."/>
            <person name="Kyrpides N.C."/>
        </authorList>
    </citation>
    <scope>NUCLEOTIDE SEQUENCE [LARGE SCALE GENOMIC DNA]</scope>
    <source>
        <strain evidence="3 4">HL-EbGR7</strain>
    </source>
</reference>
<feature type="region of interest" description="Disordered" evidence="1">
    <location>
        <begin position="22"/>
        <end position="46"/>
    </location>
</feature>
<dbReference type="InterPro" id="IPR021647">
    <property type="entry name" value="CusF_Ec"/>
</dbReference>
<accession>B8GQ94</accession>
<dbReference type="Pfam" id="PF11604">
    <property type="entry name" value="CusF_Ec"/>
    <property type="match status" value="1"/>
</dbReference>
<dbReference type="KEGG" id="tgr:Tgr7_1203"/>
<keyword evidence="2" id="KW-0732">Signal</keyword>
<proteinExistence type="predicted"/>
<evidence type="ECO:0000313" key="3">
    <source>
        <dbReference type="EMBL" id="ACL72289.1"/>
    </source>
</evidence>
<organism evidence="3 4">
    <name type="scientific">Thioalkalivibrio sulfidiphilus (strain HL-EbGR7)</name>
    <dbReference type="NCBI Taxonomy" id="396588"/>
    <lineage>
        <taxon>Bacteria</taxon>
        <taxon>Pseudomonadati</taxon>
        <taxon>Pseudomonadota</taxon>
        <taxon>Gammaproteobacteria</taxon>
        <taxon>Chromatiales</taxon>
        <taxon>Ectothiorhodospiraceae</taxon>
        <taxon>Thioalkalivibrio</taxon>
    </lineage>
</organism>
<evidence type="ECO:0000313" key="4">
    <source>
        <dbReference type="Proteomes" id="UP000002383"/>
    </source>
</evidence>
<dbReference type="AlphaFoldDB" id="B8GQ94"/>
<evidence type="ECO:0000256" key="2">
    <source>
        <dbReference type="SAM" id="SignalP"/>
    </source>
</evidence>
<sequence length="120" mass="12840" precursor="true">MKTLLKMTTTALMFGLMALGPAQAGNHGHAHTHDHGPAEPAAASGELPQVEAEVRRVNTRANTVSLRHGPIPNLDMPAMTMTFKVSDPAQLEGLKPGDKVNVTIDRVDGEYTLMSMEPAQ</sequence>
<dbReference type="OrthoDB" id="5771277at2"/>
<dbReference type="InterPro" id="IPR042230">
    <property type="entry name" value="CusF_sf"/>
</dbReference>
<feature type="chain" id="PRO_5002873075" evidence="2">
    <location>
        <begin position="25"/>
        <end position="120"/>
    </location>
</feature>
<keyword evidence="4" id="KW-1185">Reference proteome</keyword>
<dbReference type="RefSeq" id="WP_012637772.1">
    <property type="nucleotide sequence ID" value="NC_011901.1"/>
</dbReference>
<feature type="signal peptide" evidence="2">
    <location>
        <begin position="1"/>
        <end position="24"/>
    </location>
</feature>
<dbReference type="Proteomes" id="UP000002383">
    <property type="component" value="Chromosome"/>
</dbReference>
<protein>
    <submittedName>
        <fullName evidence="3">Uncharacterized protein</fullName>
    </submittedName>
</protein>
<dbReference type="HOGENOM" id="CLU_140852_0_1_6"/>